<dbReference type="InterPro" id="IPR009163">
    <property type="entry name" value="Ap4A_phos1/2"/>
</dbReference>
<dbReference type="PANTHER" id="PTHR38420">
    <property type="entry name" value="AP-4-A PHOSPHORYLASE II"/>
    <property type="match status" value="1"/>
</dbReference>
<dbReference type="GO" id="GO:0009117">
    <property type="term" value="P:nucleotide metabolic process"/>
    <property type="evidence" value="ECO:0007669"/>
    <property type="project" value="InterPro"/>
</dbReference>
<organism evidence="3 4">
    <name type="scientific">Diplogelasinospora grovesii</name>
    <dbReference type="NCBI Taxonomy" id="303347"/>
    <lineage>
        <taxon>Eukaryota</taxon>
        <taxon>Fungi</taxon>
        <taxon>Dikarya</taxon>
        <taxon>Ascomycota</taxon>
        <taxon>Pezizomycotina</taxon>
        <taxon>Sordariomycetes</taxon>
        <taxon>Sordariomycetidae</taxon>
        <taxon>Sordariales</taxon>
        <taxon>Diplogelasinosporaceae</taxon>
        <taxon>Diplogelasinospora</taxon>
    </lineage>
</organism>
<dbReference type="Gene3D" id="3.30.428.70">
    <property type="match status" value="1"/>
</dbReference>
<proteinExistence type="predicted"/>
<dbReference type="AlphaFoldDB" id="A0AAN6N2A7"/>
<feature type="domain" description="Ap4A phosphorylase 1/2 N-terminal" evidence="2">
    <location>
        <begin position="33"/>
        <end position="171"/>
    </location>
</feature>
<protein>
    <submittedName>
        <fullName evidence="3">ATP adenylyltransferase-domain-containing protein</fullName>
    </submittedName>
</protein>
<evidence type="ECO:0000313" key="4">
    <source>
        <dbReference type="Proteomes" id="UP001303473"/>
    </source>
</evidence>
<dbReference type="Proteomes" id="UP001303473">
    <property type="component" value="Unassembled WGS sequence"/>
</dbReference>
<dbReference type="Pfam" id="PF09830">
    <property type="entry name" value="ATP_transf"/>
    <property type="match status" value="1"/>
</dbReference>
<accession>A0AAN6N2A7</accession>
<evidence type="ECO:0000259" key="1">
    <source>
        <dbReference type="Pfam" id="PF09830"/>
    </source>
</evidence>
<dbReference type="GO" id="GO:0003877">
    <property type="term" value="F:ATP:ADP adenylyltransferase activity"/>
    <property type="evidence" value="ECO:0007669"/>
    <property type="project" value="InterPro"/>
</dbReference>
<reference evidence="4" key="1">
    <citation type="journal article" date="2023" name="Mol. Phylogenet. Evol.">
        <title>Genome-scale phylogeny and comparative genomics of the fungal order Sordariales.</title>
        <authorList>
            <person name="Hensen N."/>
            <person name="Bonometti L."/>
            <person name="Westerberg I."/>
            <person name="Brannstrom I.O."/>
            <person name="Guillou S."/>
            <person name="Cros-Aarteil S."/>
            <person name="Calhoun S."/>
            <person name="Haridas S."/>
            <person name="Kuo A."/>
            <person name="Mondo S."/>
            <person name="Pangilinan J."/>
            <person name="Riley R."/>
            <person name="LaButti K."/>
            <person name="Andreopoulos B."/>
            <person name="Lipzen A."/>
            <person name="Chen C."/>
            <person name="Yan M."/>
            <person name="Daum C."/>
            <person name="Ng V."/>
            <person name="Clum A."/>
            <person name="Steindorff A."/>
            <person name="Ohm R.A."/>
            <person name="Martin F."/>
            <person name="Silar P."/>
            <person name="Natvig D.O."/>
            <person name="Lalanne C."/>
            <person name="Gautier V."/>
            <person name="Ament-Velasquez S.L."/>
            <person name="Kruys A."/>
            <person name="Hutchinson M.I."/>
            <person name="Powell A.J."/>
            <person name="Barry K."/>
            <person name="Miller A.N."/>
            <person name="Grigoriev I.V."/>
            <person name="Debuchy R."/>
            <person name="Gladieux P."/>
            <person name="Hiltunen Thoren M."/>
            <person name="Johannesson H."/>
        </authorList>
    </citation>
    <scope>NUCLEOTIDE SEQUENCE [LARGE SCALE GENOMIC DNA]</scope>
    <source>
        <strain evidence="4">CBS 340.73</strain>
    </source>
</reference>
<keyword evidence="4" id="KW-1185">Reference proteome</keyword>
<keyword evidence="3" id="KW-0548">Nucleotidyltransferase</keyword>
<feature type="domain" description="ATP adenylyltransferase C-terminal" evidence="1">
    <location>
        <begin position="193"/>
        <end position="299"/>
    </location>
</feature>
<comment type="caution">
    <text evidence="3">The sequence shown here is derived from an EMBL/GenBank/DDBJ whole genome shotgun (WGS) entry which is preliminary data.</text>
</comment>
<dbReference type="EMBL" id="MU853844">
    <property type="protein sequence ID" value="KAK3937846.1"/>
    <property type="molecule type" value="Genomic_DNA"/>
</dbReference>
<dbReference type="InterPro" id="IPR043171">
    <property type="entry name" value="Ap4A_phos1/2-like"/>
</dbReference>
<dbReference type="InterPro" id="IPR045759">
    <property type="entry name" value="Ap4A_phos1/2_N"/>
</dbReference>
<dbReference type="SUPFAM" id="SSF54197">
    <property type="entry name" value="HIT-like"/>
    <property type="match status" value="1"/>
</dbReference>
<evidence type="ECO:0000259" key="2">
    <source>
        <dbReference type="Pfam" id="PF19327"/>
    </source>
</evidence>
<evidence type="ECO:0000313" key="3">
    <source>
        <dbReference type="EMBL" id="KAK3937846.1"/>
    </source>
</evidence>
<dbReference type="Pfam" id="PF19327">
    <property type="entry name" value="Ap4A_phos_N"/>
    <property type="match status" value="1"/>
</dbReference>
<dbReference type="InterPro" id="IPR036265">
    <property type="entry name" value="HIT-like_sf"/>
</dbReference>
<sequence>MSNIDDAASVLAHFNRLIAQGVVFYLDNQRQILHEDKGLNFEFRITAALTNKPSGTSLPPTTLPSAGAGDVYQPGSDISINNFAIGPVGDSHVLAFNKFCVVRPHMLLVTADGFRRQYEALDLHDLAAARHVMGSSFQGGGGGREYMMLYNCGVDAGCSRLHKHMQILPKPGNSISGYRLWLDDTEDAVEAMMPFKHFVARFEDLPDANSLLRVYLSLLGNAQAALRDEGGNKPGHAVAHNVVLTRRWMVVIPRRRAGVDGADANAAGMLGMVWLSDEDRLKKWLEVGPADVLAQCGVPNTR</sequence>
<dbReference type="InterPro" id="IPR019200">
    <property type="entry name" value="ATP_adenylylTrfase_C"/>
</dbReference>
<dbReference type="PANTHER" id="PTHR38420:SF1">
    <property type="entry name" value="PUTATIVE (AFU_ORTHOLOGUE AFUA_5G14690)-RELATED"/>
    <property type="match status" value="1"/>
</dbReference>
<dbReference type="GO" id="GO:0005524">
    <property type="term" value="F:ATP binding"/>
    <property type="evidence" value="ECO:0007669"/>
    <property type="project" value="InterPro"/>
</dbReference>
<name>A0AAN6N2A7_9PEZI</name>
<keyword evidence="3" id="KW-0808">Transferase</keyword>
<gene>
    <name evidence="3" type="ORF">QBC46DRAFT_391713</name>
</gene>